<proteinExistence type="predicted"/>
<reference evidence="1" key="1">
    <citation type="submission" date="2022-05" db="EMBL/GenBank/DDBJ databases">
        <authorList>
            <person name="Pankratov T."/>
        </authorList>
    </citation>
    <scope>NUCLEOTIDE SEQUENCE</scope>
    <source>
        <strain evidence="1">BP6-180914</strain>
    </source>
</reference>
<sequence>MLGMEQGNTISFAHRLASSPQFKTLYQDGMSLVEDVAAYLDGPGREQSRTLPRPLALAYAAESMRLTTRLMQIASWLLVQKAVNDGELADDETARSRQSLTSSQGIASQAALFAQLPEDLQEFTAQSLRIHARIVHFDAQVHASRVDRPRPSLPGVQSQFDLLRRAFPGGGSA</sequence>
<evidence type="ECO:0000313" key="2">
    <source>
        <dbReference type="Proteomes" id="UP001165667"/>
    </source>
</evidence>
<dbReference type="InterPro" id="IPR010848">
    <property type="entry name" value="DUF1465"/>
</dbReference>
<dbReference type="EMBL" id="JAMOIM010000004">
    <property type="protein sequence ID" value="MCW6507899.1"/>
    <property type="molecule type" value="Genomic_DNA"/>
</dbReference>
<dbReference type="AlphaFoldDB" id="A0AA41YTJ5"/>
<protein>
    <submittedName>
        <fullName evidence="1">DUF1465 family protein</fullName>
    </submittedName>
</protein>
<dbReference type="Gene3D" id="1.10.8.930">
    <property type="entry name" value="Protein of unknown function DUF1465"/>
    <property type="match status" value="1"/>
</dbReference>
<evidence type="ECO:0000313" key="1">
    <source>
        <dbReference type="EMBL" id="MCW6507899.1"/>
    </source>
</evidence>
<organism evidence="1 2">
    <name type="scientific">Lichenifustis flavocetrariae</name>
    <dbReference type="NCBI Taxonomy" id="2949735"/>
    <lineage>
        <taxon>Bacteria</taxon>
        <taxon>Pseudomonadati</taxon>
        <taxon>Pseudomonadota</taxon>
        <taxon>Alphaproteobacteria</taxon>
        <taxon>Hyphomicrobiales</taxon>
        <taxon>Lichenihabitantaceae</taxon>
        <taxon>Lichenifustis</taxon>
    </lineage>
</organism>
<comment type="caution">
    <text evidence="1">The sequence shown here is derived from an EMBL/GenBank/DDBJ whole genome shotgun (WGS) entry which is preliminary data.</text>
</comment>
<dbReference type="Pfam" id="PF07323">
    <property type="entry name" value="DUF1465"/>
    <property type="match status" value="1"/>
</dbReference>
<name>A0AA41YTJ5_9HYPH</name>
<dbReference type="Proteomes" id="UP001165667">
    <property type="component" value="Unassembled WGS sequence"/>
</dbReference>
<keyword evidence="2" id="KW-1185">Reference proteome</keyword>
<gene>
    <name evidence="1" type="ORF">M8523_07685</name>
</gene>
<dbReference type="InterPro" id="IPR038301">
    <property type="entry name" value="AraC-like_sf"/>
</dbReference>
<dbReference type="RefSeq" id="WP_282584269.1">
    <property type="nucleotide sequence ID" value="NZ_JAMOIM010000004.1"/>
</dbReference>
<accession>A0AA41YTJ5</accession>